<accession>A0A150GL13</accession>
<dbReference type="Proteomes" id="UP000075714">
    <property type="component" value="Unassembled WGS sequence"/>
</dbReference>
<dbReference type="AlphaFoldDB" id="A0A150GL13"/>
<evidence type="ECO:0000313" key="3">
    <source>
        <dbReference type="Proteomes" id="UP000075714"/>
    </source>
</evidence>
<proteinExistence type="predicted"/>
<dbReference type="SUPFAM" id="SSF55331">
    <property type="entry name" value="Tautomerase/MIF"/>
    <property type="match status" value="1"/>
</dbReference>
<reference evidence="3" key="1">
    <citation type="journal article" date="2016" name="Nat. Commun.">
        <title>The Gonium pectorale genome demonstrates co-option of cell cycle regulation during the evolution of multicellularity.</title>
        <authorList>
            <person name="Hanschen E.R."/>
            <person name="Marriage T.N."/>
            <person name="Ferris P.J."/>
            <person name="Hamaji T."/>
            <person name="Toyoda A."/>
            <person name="Fujiyama A."/>
            <person name="Neme R."/>
            <person name="Noguchi H."/>
            <person name="Minakuchi Y."/>
            <person name="Suzuki M."/>
            <person name="Kawai-Toyooka H."/>
            <person name="Smith D.R."/>
            <person name="Sparks H."/>
            <person name="Anderson J."/>
            <person name="Bakaric R."/>
            <person name="Luria V."/>
            <person name="Karger A."/>
            <person name="Kirschner M.W."/>
            <person name="Durand P.M."/>
            <person name="Michod R.E."/>
            <person name="Nozaki H."/>
            <person name="Olson B.J."/>
        </authorList>
    </citation>
    <scope>NUCLEOTIDE SEQUENCE [LARGE SCALE GENOMIC DNA]</scope>
    <source>
        <strain evidence="3">NIES-2863</strain>
    </source>
</reference>
<evidence type="ECO:0000313" key="2">
    <source>
        <dbReference type="EMBL" id="KXZ50546.1"/>
    </source>
</evidence>
<gene>
    <name evidence="2" type="ORF">GPECTOR_16g721</name>
</gene>
<comment type="caution">
    <text evidence="2">The sequence shown here is derived from an EMBL/GenBank/DDBJ whole genome shotgun (WGS) entry which is preliminary data.</text>
</comment>
<evidence type="ECO:0000256" key="1">
    <source>
        <dbReference type="SAM" id="MobiDB-lite"/>
    </source>
</evidence>
<keyword evidence="3" id="KW-1185">Reference proteome</keyword>
<name>A0A150GL13_GONPE</name>
<dbReference type="OrthoDB" id="527167at2759"/>
<dbReference type="Gene3D" id="3.30.429.10">
    <property type="entry name" value="Macrophage Migration Inhibitory Factor"/>
    <property type="match status" value="1"/>
</dbReference>
<dbReference type="InterPro" id="IPR014347">
    <property type="entry name" value="Tautomerase/MIF_sf"/>
</dbReference>
<evidence type="ECO:0008006" key="4">
    <source>
        <dbReference type="Google" id="ProtNLM"/>
    </source>
</evidence>
<feature type="compositionally biased region" description="Basic and acidic residues" evidence="1">
    <location>
        <begin position="141"/>
        <end position="151"/>
    </location>
</feature>
<sequence length="151" mass="15836">MPVITITVNKPAALDVKKSLSKGLTELVATECRVPTTHVHVLITDNAFFSFGDDHEKAAAYVTVRSSAQQIQPEARRNLVADLVAAMKTAFPDLDAYRINTMFEELPVENIAVGAHIATFAKGPTGSARNSAGGVGGVGGLRHEGAGGADH</sequence>
<protein>
    <recommendedName>
        <fullName evidence="4">Tautomerase cis-CaaD-like domain-containing protein</fullName>
    </recommendedName>
</protein>
<dbReference type="EMBL" id="LSYV01000017">
    <property type="protein sequence ID" value="KXZ50546.1"/>
    <property type="molecule type" value="Genomic_DNA"/>
</dbReference>
<organism evidence="2 3">
    <name type="scientific">Gonium pectorale</name>
    <name type="common">Green alga</name>
    <dbReference type="NCBI Taxonomy" id="33097"/>
    <lineage>
        <taxon>Eukaryota</taxon>
        <taxon>Viridiplantae</taxon>
        <taxon>Chlorophyta</taxon>
        <taxon>core chlorophytes</taxon>
        <taxon>Chlorophyceae</taxon>
        <taxon>CS clade</taxon>
        <taxon>Chlamydomonadales</taxon>
        <taxon>Volvocaceae</taxon>
        <taxon>Gonium</taxon>
    </lineage>
</organism>
<feature type="region of interest" description="Disordered" evidence="1">
    <location>
        <begin position="126"/>
        <end position="151"/>
    </location>
</feature>